<organism evidence="6 7">
    <name type="scientific">[Clostridium] fimetarium</name>
    <dbReference type="NCBI Taxonomy" id="99656"/>
    <lineage>
        <taxon>Bacteria</taxon>
        <taxon>Bacillati</taxon>
        <taxon>Bacillota</taxon>
        <taxon>Clostridia</taxon>
        <taxon>Lachnospirales</taxon>
        <taxon>Lachnospiraceae</taxon>
    </lineage>
</organism>
<evidence type="ECO:0000259" key="5">
    <source>
        <dbReference type="PROSITE" id="PS50937"/>
    </source>
</evidence>
<accession>A0A1I0PV29</accession>
<dbReference type="STRING" id="99656.SAMN05421659_10610"/>
<reference evidence="6 7" key="1">
    <citation type="submission" date="2016-10" db="EMBL/GenBank/DDBJ databases">
        <authorList>
            <person name="de Groot N.N."/>
        </authorList>
    </citation>
    <scope>NUCLEOTIDE SEQUENCE [LARGE SCALE GENOMIC DNA]</scope>
    <source>
        <strain evidence="6 7">DSM 9179</strain>
    </source>
</reference>
<dbReference type="Pfam" id="PF13411">
    <property type="entry name" value="MerR_1"/>
    <property type="match status" value="1"/>
</dbReference>
<dbReference type="SMART" id="SM00422">
    <property type="entry name" value="HTH_MERR"/>
    <property type="match status" value="1"/>
</dbReference>
<dbReference type="GO" id="GO:0003677">
    <property type="term" value="F:DNA binding"/>
    <property type="evidence" value="ECO:0007669"/>
    <property type="project" value="UniProtKB-KW"/>
</dbReference>
<dbReference type="AlphaFoldDB" id="A0A1I0PV29"/>
<dbReference type="PANTHER" id="PTHR30204">
    <property type="entry name" value="REDOX-CYCLING DRUG-SENSING TRANSCRIPTIONAL ACTIVATOR SOXR"/>
    <property type="match status" value="1"/>
</dbReference>
<keyword evidence="4" id="KW-0812">Transmembrane</keyword>
<dbReference type="InterPro" id="IPR047057">
    <property type="entry name" value="MerR_fam"/>
</dbReference>
<evidence type="ECO:0000313" key="6">
    <source>
        <dbReference type="EMBL" id="SEW18091.1"/>
    </source>
</evidence>
<dbReference type="Gene3D" id="1.10.1660.10">
    <property type="match status" value="1"/>
</dbReference>
<dbReference type="PANTHER" id="PTHR30204:SF94">
    <property type="entry name" value="HEAVY METAL-DEPENDENT TRANSCRIPTIONAL REGULATOR HI_0293-RELATED"/>
    <property type="match status" value="1"/>
</dbReference>
<proteinExistence type="predicted"/>
<dbReference type="GO" id="GO:0003700">
    <property type="term" value="F:DNA-binding transcription factor activity"/>
    <property type="evidence" value="ECO:0007669"/>
    <property type="project" value="InterPro"/>
</dbReference>
<keyword evidence="3" id="KW-0804">Transcription</keyword>
<sequence>MQIKDVEKHTGLTKRSIKLYEEKGLLKPEKNEENGYRNYIETDVECLKKIKMYRSLEFSLDEIKLILMSSDKKEEIYNSHLKEIELKINRFQMARSFTMQLKDDEIIEDTDSVREFMEDISENSKDTYWNPHINLSELPLWTALFGGIVASFLPSYFFTWYIILALTIATSSFTTVYFILKKENNIDNSMTKNIVKTFAMALGLLDYEFLFFKLFNIGVDACIKRLSESVTIVTTMQLLGLGLVAIISCMLPLALYVLHLKKKKNRNE</sequence>
<name>A0A1I0PV29_9FIRM</name>
<feature type="transmembrane region" description="Helical" evidence="4">
    <location>
        <begin position="201"/>
        <end position="219"/>
    </location>
</feature>
<feature type="transmembrane region" description="Helical" evidence="4">
    <location>
        <begin position="160"/>
        <end position="180"/>
    </location>
</feature>
<gene>
    <name evidence="6" type="ORF">SAMN05421659_10610</name>
</gene>
<dbReference type="InterPro" id="IPR000551">
    <property type="entry name" value="MerR-type_HTH_dom"/>
</dbReference>
<evidence type="ECO:0000256" key="4">
    <source>
        <dbReference type="SAM" id="Phobius"/>
    </source>
</evidence>
<protein>
    <submittedName>
        <fullName evidence="6">DNA-binding transcriptional regulator, MerR family</fullName>
    </submittedName>
</protein>
<feature type="transmembrane region" description="Helical" evidence="4">
    <location>
        <begin position="239"/>
        <end position="258"/>
    </location>
</feature>
<dbReference type="CDD" id="cd00592">
    <property type="entry name" value="HTH_MerR-like"/>
    <property type="match status" value="1"/>
</dbReference>
<keyword evidence="1" id="KW-0805">Transcription regulation</keyword>
<keyword evidence="7" id="KW-1185">Reference proteome</keyword>
<evidence type="ECO:0000313" key="7">
    <source>
        <dbReference type="Proteomes" id="UP000199701"/>
    </source>
</evidence>
<keyword evidence="4" id="KW-0472">Membrane</keyword>
<feature type="transmembrane region" description="Helical" evidence="4">
    <location>
        <begin position="138"/>
        <end position="154"/>
    </location>
</feature>
<evidence type="ECO:0000256" key="2">
    <source>
        <dbReference type="ARBA" id="ARBA00023125"/>
    </source>
</evidence>
<dbReference type="RefSeq" id="WP_170841354.1">
    <property type="nucleotide sequence ID" value="NZ_FOJI01000006.1"/>
</dbReference>
<dbReference type="InterPro" id="IPR009061">
    <property type="entry name" value="DNA-bd_dom_put_sf"/>
</dbReference>
<dbReference type="EMBL" id="FOJI01000006">
    <property type="protein sequence ID" value="SEW18091.1"/>
    <property type="molecule type" value="Genomic_DNA"/>
</dbReference>
<dbReference type="PROSITE" id="PS50937">
    <property type="entry name" value="HTH_MERR_2"/>
    <property type="match status" value="1"/>
</dbReference>
<evidence type="ECO:0000256" key="3">
    <source>
        <dbReference type="ARBA" id="ARBA00023163"/>
    </source>
</evidence>
<evidence type="ECO:0000256" key="1">
    <source>
        <dbReference type="ARBA" id="ARBA00023015"/>
    </source>
</evidence>
<dbReference type="SUPFAM" id="SSF46955">
    <property type="entry name" value="Putative DNA-binding domain"/>
    <property type="match status" value="1"/>
</dbReference>
<feature type="domain" description="HTH merR-type" evidence="5">
    <location>
        <begin position="1"/>
        <end position="69"/>
    </location>
</feature>
<keyword evidence="2 6" id="KW-0238">DNA-binding</keyword>
<keyword evidence="4" id="KW-1133">Transmembrane helix</keyword>
<dbReference type="Proteomes" id="UP000199701">
    <property type="component" value="Unassembled WGS sequence"/>
</dbReference>